<feature type="transmembrane region" description="Helical" evidence="1">
    <location>
        <begin position="6"/>
        <end position="26"/>
    </location>
</feature>
<evidence type="ECO:0000256" key="1">
    <source>
        <dbReference type="SAM" id="Phobius"/>
    </source>
</evidence>
<keyword evidence="1" id="KW-0472">Membrane</keyword>
<dbReference type="EMBL" id="DRSQ01000250">
    <property type="protein sequence ID" value="HHE33263.1"/>
    <property type="molecule type" value="Genomic_DNA"/>
</dbReference>
<feature type="domain" description="Tyrosine specific protein phosphatases" evidence="2">
    <location>
        <begin position="97"/>
        <end position="148"/>
    </location>
</feature>
<dbReference type="PROSITE" id="PS50056">
    <property type="entry name" value="TYR_PHOSPHATASE_2"/>
    <property type="match status" value="1"/>
</dbReference>
<accession>A0A7C5HJ98</accession>
<evidence type="ECO:0000259" key="2">
    <source>
        <dbReference type="PROSITE" id="PS50056"/>
    </source>
</evidence>
<dbReference type="SUPFAM" id="SSF52799">
    <property type="entry name" value="(Phosphotyrosine protein) phosphatases II"/>
    <property type="match status" value="1"/>
</dbReference>
<dbReference type="Proteomes" id="UP000886058">
    <property type="component" value="Unassembled WGS sequence"/>
</dbReference>
<protein>
    <submittedName>
        <fullName evidence="3">Protein tyrosine phosphatase</fullName>
    </submittedName>
</protein>
<gene>
    <name evidence="3" type="ORF">ENL07_11795</name>
</gene>
<name>A0A7C5HJ98_9CHLB</name>
<comment type="caution">
    <text evidence="3">The sequence shown here is derived from an EMBL/GenBank/DDBJ whole genome shotgun (WGS) entry which is preliminary data.</text>
</comment>
<sequence>MKKSLIAIVLFILIAAGYFFFFFTNFHEVDRGVLYRSKQMSAVQLDEAIKQYGIQTVINLRGASVGSDWYRDEVRISKSRHVDHLDFRLSATHYVPPATLDSMMTIAESARKPILVHCQAGADRAGLFSAAWKLKIDKTSPEEASRQLSVLYGHVPYLYDKTWEMDRSFSDYVRFLRYYGKRDKTGF</sequence>
<reference evidence="3" key="1">
    <citation type="journal article" date="2020" name="mSystems">
        <title>Genome- and Community-Level Interaction Insights into Carbon Utilization and Element Cycling Functions of Hydrothermarchaeota in Hydrothermal Sediment.</title>
        <authorList>
            <person name="Zhou Z."/>
            <person name="Liu Y."/>
            <person name="Xu W."/>
            <person name="Pan J."/>
            <person name="Luo Z.H."/>
            <person name="Li M."/>
        </authorList>
    </citation>
    <scope>NUCLEOTIDE SEQUENCE [LARGE SCALE GENOMIC DNA]</scope>
    <source>
        <strain evidence="3">HyVt-633</strain>
    </source>
</reference>
<dbReference type="AlphaFoldDB" id="A0A7C5HJ98"/>
<dbReference type="InterPro" id="IPR029021">
    <property type="entry name" value="Prot-tyrosine_phosphatase-like"/>
</dbReference>
<dbReference type="Pfam" id="PF13350">
    <property type="entry name" value="Y_phosphatase3"/>
    <property type="match status" value="1"/>
</dbReference>
<keyword evidence="1" id="KW-1133">Transmembrane helix</keyword>
<dbReference type="InterPro" id="IPR026893">
    <property type="entry name" value="Tyr/Ser_Pase_IphP-type"/>
</dbReference>
<dbReference type="GO" id="GO:0004721">
    <property type="term" value="F:phosphoprotein phosphatase activity"/>
    <property type="evidence" value="ECO:0007669"/>
    <property type="project" value="InterPro"/>
</dbReference>
<dbReference type="InterPro" id="IPR000387">
    <property type="entry name" value="Tyr_Pase_dom"/>
</dbReference>
<proteinExistence type="predicted"/>
<organism evidence="3">
    <name type="scientific">Chlorobaculum parvum</name>
    <dbReference type="NCBI Taxonomy" id="274539"/>
    <lineage>
        <taxon>Bacteria</taxon>
        <taxon>Pseudomonadati</taxon>
        <taxon>Chlorobiota</taxon>
        <taxon>Chlorobiia</taxon>
        <taxon>Chlorobiales</taxon>
        <taxon>Chlorobiaceae</taxon>
        <taxon>Chlorobaculum</taxon>
    </lineage>
</organism>
<evidence type="ECO:0000313" key="3">
    <source>
        <dbReference type="EMBL" id="HHE33263.1"/>
    </source>
</evidence>
<dbReference type="Gene3D" id="3.90.190.10">
    <property type="entry name" value="Protein tyrosine phosphatase superfamily"/>
    <property type="match status" value="1"/>
</dbReference>
<keyword evidence="1" id="KW-0812">Transmembrane</keyword>